<dbReference type="InterPro" id="IPR058922">
    <property type="entry name" value="WHD_DRP"/>
</dbReference>
<keyword evidence="5" id="KW-1185">Reference proteome</keyword>
<dbReference type="InterPro" id="IPR044974">
    <property type="entry name" value="Disease_R_plants"/>
</dbReference>
<evidence type="ECO:0000256" key="2">
    <source>
        <dbReference type="ARBA" id="ARBA00022821"/>
    </source>
</evidence>
<dbReference type="Proteomes" id="UP001064489">
    <property type="component" value="Chromosome 2"/>
</dbReference>
<reference evidence="4" key="1">
    <citation type="journal article" date="2022" name="Plant J.">
        <title>Strategies of tolerance reflected in two North American maple genomes.</title>
        <authorList>
            <person name="McEvoy S.L."/>
            <person name="Sezen U.U."/>
            <person name="Trouern-Trend A."/>
            <person name="McMahon S.M."/>
            <person name="Schaberg P.G."/>
            <person name="Yang J."/>
            <person name="Wegrzyn J.L."/>
            <person name="Swenson N.G."/>
        </authorList>
    </citation>
    <scope>NUCLEOTIDE SEQUENCE</scope>
    <source>
        <strain evidence="4">91603</strain>
    </source>
</reference>
<dbReference type="Gene3D" id="1.10.10.10">
    <property type="entry name" value="Winged helix-like DNA-binding domain superfamily/Winged helix DNA-binding domain"/>
    <property type="match status" value="1"/>
</dbReference>
<organism evidence="4 5">
    <name type="scientific">Acer negundo</name>
    <name type="common">Box elder</name>
    <dbReference type="NCBI Taxonomy" id="4023"/>
    <lineage>
        <taxon>Eukaryota</taxon>
        <taxon>Viridiplantae</taxon>
        <taxon>Streptophyta</taxon>
        <taxon>Embryophyta</taxon>
        <taxon>Tracheophyta</taxon>
        <taxon>Spermatophyta</taxon>
        <taxon>Magnoliopsida</taxon>
        <taxon>eudicotyledons</taxon>
        <taxon>Gunneridae</taxon>
        <taxon>Pentapetalae</taxon>
        <taxon>rosids</taxon>
        <taxon>malvids</taxon>
        <taxon>Sapindales</taxon>
        <taxon>Sapindaceae</taxon>
        <taxon>Hippocastanoideae</taxon>
        <taxon>Acereae</taxon>
        <taxon>Acer</taxon>
    </lineage>
</organism>
<dbReference type="EMBL" id="JAJSOW010000106">
    <property type="protein sequence ID" value="KAI9161398.1"/>
    <property type="molecule type" value="Genomic_DNA"/>
</dbReference>
<dbReference type="PANTHER" id="PTHR23155:SF1241">
    <property type="entry name" value="DISEASE RESISTANCE RPP13-LIKE PROTEIN 1-RELATED"/>
    <property type="match status" value="1"/>
</dbReference>
<evidence type="ECO:0000313" key="5">
    <source>
        <dbReference type="Proteomes" id="UP001064489"/>
    </source>
</evidence>
<dbReference type="InterPro" id="IPR036388">
    <property type="entry name" value="WH-like_DNA-bd_sf"/>
</dbReference>
<keyword evidence="2" id="KW-0611">Plant defense</keyword>
<dbReference type="AlphaFoldDB" id="A0AAD5NJR8"/>
<reference evidence="4" key="2">
    <citation type="submission" date="2023-02" db="EMBL/GenBank/DDBJ databases">
        <authorList>
            <person name="Swenson N.G."/>
            <person name="Wegrzyn J.L."/>
            <person name="Mcevoy S.L."/>
        </authorList>
    </citation>
    <scope>NUCLEOTIDE SEQUENCE</scope>
    <source>
        <strain evidence="4">91603</strain>
        <tissue evidence="4">Leaf</tissue>
    </source>
</reference>
<protein>
    <recommendedName>
        <fullName evidence="3">Disease resistance protein winged helix domain-containing protein</fullName>
    </recommendedName>
</protein>
<evidence type="ECO:0000313" key="4">
    <source>
        <dbReference type="EMBL" id="KAI9161398.1"/>
    </source>
</evidence>
<dbReference type="Pfam" id="PF23559">
    <property type="entry name" value="WHD_DRP"/>
    <property type="match status" value="1"/>
</dbReference>
<proteinExistence type="predicted"/>
<evidence type="ECO:0000256" key="1">
    <source>
        <dbReference type="ARBA" id="ARBA00022737"/>
    </source>
</evidence>
<dbReference type="PANTHER" id="PTHR23155">
    <property type="entry name" value="DISEASE RESISTANCE PROTEIN RP"/>
    <property type="match status" value="1"/>
</dbReference>
<evidence type="ECO:0000259" key="3">
    <source>
        <dbReference type="Pfam" id="PF23559"/>
    </source>
</evidence>
<dbReference type="FunFam" id="1.10.10.10:FF:000322">
    <property type="entry name" value="Probable disease resistance protein At1g63360"/>
    <property type="match status" value="1"/>
</dbReference>
<dbReference type="SUPFAM" id="SSF52540">
    <property type="entry name" value="P-loop containing nucleoside triphosphate hydrolases"/>
    <property type="match status" value="1"/>
</dbReference>
<sequence length="220" mass="25758">MMKSIDIISIEELSIEHCWSLFKRLGFFGRSREKCQQLDQIGRDIVSKCKGFPLAVKTMGSLLRFKRTRGEWESILLSYYNLPFMVKPCFPYCVLFPKDFNFEKEELIKLWMTQGYFGLDHNEEIGRIGEECFNSLAMHSFFQEFGKDDKSSVIRCKMHDIIHDLAQYLSKNECCKIEVKDLRERNIDALCEKANQLMLKVSEIEHFLSLFAISKSCEAS</sequence>
<dbReference type="GO" id="GO:0043531">
    <property type="term" value="F:ADP binding"/>
    <property type="evidence" value="ECO:0007669"/>
    <property type="project" value="InterPro"/>
</dbReference>
<gene>
    <name evidence="4" type="ORF">LWI28_016976</name>
</gene>
<dbReference type="GO" id="GO:0098542">
    <property type="term" value="P:defense response to other organism"/>
    <property type="evidence" value="ECO:0007669"/>
    <property type="project" value="TreeGrafter"/>
</dbReference>
<feature type="domain" description="Disease resistance protein winged helix" evidence="3">
    <location>
        <begin position="95"/>
        <end position="166"/>
    </location>
</feature>
<comment type="caution">
    <text evidence="4">The sequence shown here is derived from an EMBL/GenBank/DDBJ whole genome shotgun (WGS) entry which is preliminary data.</text>
</comment>
<keyword evidence="1" id="KW-0677">Repeat</keyword>
<accession>A0AAD5NJR8</accession>
<name>A0AAD5NJR8_ACENE</name>
<dbReference type="InterPro" id="IPR027417">
    <property type="entry name" value="P-loop_NTPase"/>
</dbReference>